<evidence type="ECO:0000313" key="2">
    <source>
        <dbReference type="Proteomes" id="UP001189624"/>
    </source>
</evidence>
<proteinExistence type="predicted"/>
<accession>A0AA86TG29</accession>
<sequence length="215" mass="24277">MKLRGIGGGAGGKIDLWWLEARRRCCMGTRAVVVVRKMVSEARVVRREDLGCWVNGVCRRRRREKGIWLMRVIRGYKSKKEYAALLQRHRAAVIIQKRIKTVLATNKMISNDASDTSTGARRGGIWICVLGFGGRRRGLVADLRLPQGGILLEEIVICPMEDDNRILRNGNSNGLNPSVSMMGRGKVRPEFCVKAPLVEATLQTRWSSRIRFKMT</sequence>
<dbReference type="Proteomes" id="UP001189624">
    <property type="component" value="Chromosome 6"/>
</dbReference>
<dbReference type="EMBL" id="OY731403">
    <property type="protein sequence ID" value="CAJ1964902.1"/>
    <property type="molecule type" value="Genomic_DNA"/>
</dbReference>
<dbReference type="AlphaFoldDB" id="A0AA86TG29"/>
<keyword evidence="2" id="KW-1185">Reference proteome</keyword>
<dbReference type="PROSITE" id="PS50096">
    <property type="entry name" value="IQ"/>
    <property type="match status" value="1"/>
</dbReference>
<organism evidence="1 2">
    <name type="scientific">Sphenostylis stenocarpa</name>
    <dbReference type="NCBI Taxonomy" id="92480"/>
    <lineage>
        <taxon>Eukaryota</taxon>
        <taxon>Viridiplantae</taxon>
        <taxon>Streptophyta</taxon>
        <taxon>Embryophyta</taxon>
        <taxon>Tracheophyta</taxon>
        <taxon>Spermatophyta</taxon>
        <taxon>Magnoliopsida</taxon>
        <taxon>eudicotyledons</taxon>
        <taxon>Gunneridae</taxon>
        <taxon>Pentapetalae</taxon>
        <taxon>rosids</taxon>
        <taxon>fabids</taxon>
        <taxon>Fabales</taxon>
        <taxon>Fabaceae</taxon>
        <taxon>Papilionoideae</taxon>
        <taxon>50 kb inversion clade</taxon>
        <taxon>NPAAA clade</taxon>
        <taxon>indigoferoid/millettioid clade</taxon>
        <taxon>Phaseoleae</taxon>
        <taxon>Sphenostylis</taxon>
    </lineage>
</organism>
<reference evidence="1" key="1">
    <citation type="submission" date="2023-10" db="EMBL/GenBank/DDBJ databases">
        <authorList>
            <person name="Domelevo Entfellner J.-B."/>
        </authorList>
    </citation>
    <scope>NUCLEOTIDE SEQUENCE</scope>
</reference>
<gene>
    <name evidence="1" type="ORF">AYBTSS11_LOCUS20563</name>
</gene>
<protein>
    <submittedName>
        <fullName evidence="1">Uncharacterized protein</fullName>
    </submittedName>
</protein>
<dbReference type="Gramene" id="rna-AYBTSS11_LOCUS20563">
    <property type="protein sequence ID" value="CAJ1964902.1"/>
    <property type="gene ID" value="gene-AYBTSS11_LOCUS20563"/>
</dbReference>
<name>A0AA86TG29_9FABA</name>
<evidence type="ECO:0000313" key="1">
    <source>
        <dbReference type="EMBL" id="CAJ1964902.1"/>
    </source>
</evidence>